<dbReference type="EMBL" id="JASGBH010000001">
    <property type="protein sequence ID" value="MDI9232417.1"/>
    <property type="molecule type" value="Genomic_DNA"/>
</dbReference>
<keyword evidence="5" id="KW-1185">Reference proteome</keyword>
<dbReference type="InterPro" id="IPR011032">
    <property type="entry name" value="GroES-like_sf"/>
</dbReference>
<reference evidence="4" key="1">
    <citation type="submission" date="2023-05" db="EMBL/GenBank/DDBJ databases">
        <title>Limnohabitans sp. strain HM2-2 Genome sequencing and assembly.</title>
        <authorList>
            <person name="Jung Y."/>
        </authorList>
    </citation>
    <scope>NUCLEOTIDE SEQUENCE</scope>
    <source>
        <strain evidence="4">HM2-2</strain>
    </source>
</reference>
<dbReference type="Proteomes" id="UP001431902">
    <property type="component" value="Unassembled WGS sequence"/>
</dbReference>
<organism evidence="4 5">
    <name type="scientific">Limnohabitans lacus</name>
    <dbReference type="NCBI Taxonomy" id="3045173"/>
    <lineage>
        <taxon>Bacteria</taxon>
        <taxon>Pseudomonadati</taxon>
        <taxon>Pseudomonadota</taxon>
        <taxon>Betaproteobacteria</taxon>
        <taxon>Burkholderiales</taxon>
        <taxon>Comamonadaceae</taxon>
        <taxon>Limnohabitans</taxon>
    </lineage>
</organism>
<dbReference type="PANTHER" id="PTHR48106:SF18">
    <property type="entry name" value="QUINONE OXIDOREDUCTASE PIG3"/>
    <property type="match status" value="1"/>
</dbReference>
<keyword evidence="1" id="KW-0521">NADP</keyword>
<proteinExistence type="predicted"/>
<dbReference type="Pfam" id="PF08240">
    <property type="entry name" value="ADH_N"/>
    <property type="match status" value="1"/>
</dbReference>
<comment type="caution">
    <text evidence="4">The sequence shown here is derived from an EMBL/GenBank/DDBJ whole genome shotgun (WGS) entry which is preliminary data.</text>
</comment>
<dbReference type="SMART" id="SM00829">
    <property type="entry name" value="PKS_ER"/>
    <property type="match status" value="1"/>
</dbReference>
<gene>
    <name evidence="4" type="ORF">QLQ16_01045</name>
</gene>
<dbReference type="Gene3D" id="3.90.180.10">
    <property type="entry name" value="Medium-chain alcohol dehydrogenases, catalytic domain"/>
    <property type="match status" value="1"/>
</dbReference>
<evidence type="ECO:0000256" key="2">
    <source>
        <dbReference type="ARBA" id="ARBA00023002"/>
    </source>
</evidence>
<dbReference type="Gene3D" id="3.40.50.720">
    <property type="entry name" value="NAD(P)-binding Rossmann-like Domain"/>
    <property type="match status" value="1"/>
</dbReference>
<evidence type="ECO:0000256" key="1">
    <source>
        <dbReference type="ARBA" id="ARBA00022857"/>
    </source>
</evidence>
<sequence>MQAAWYSHNGSARDVLRVGEQATPTPAAGEVRVKLRTSGVNPSDVKSRTARPVTDALIIPHSDGAGVIDAVGDGVSSSRIGERVWIWNGQWQRPLGTACEYIALPQQQAVALPAQVDDDAAACLGIPALTAIQAVHLAGEVKGLTVLVTGASSAVGHYIAQLLTQQGAQVIGTVGSEAKAAHARSAGCQHVIFYKTESVAERIQAFTHGRGVDVIIDMDFSGTSPLLGTGALKSHGTVVCYGSNNPGEVPVPFRALLYSSITLKFFLVYDLSPQDRAWCLDKLSSLLQANALQHTIAAKFKLKDILQAHEAVEQGRLIGNVVIDLTS</sequence>
<dbReference type="InterPro" id="IPR013154">
    <property type="entry name" value="ADH-like_N"/>
</dbReference>
<dbReference type="PANTHER" id="PTHR48106">
    <property type="entry name" value="QUINONE OXIDOREDUCTASE PIG3-RELATED"/>
    <property type="match status" value="1"/>
</dbReference>
<keyword evidence="2" id="KW-0560">Oxidoreductase</keyword>
<dbReference type="SUPFAM" id="SSF50129">
    <property type="entry name" value="GroES-like"/>
    <property type="match status" value="1"/>
</dbReference>
<dbReference type="SUPFAM" id="SSF51735">
    <property type="entry name" value="NAD(P)-binding Rossmann-fold domains"/>
    <property type="match status" value="1"/>
</dbReference>
<evidence type="ECO:0000313" key="4">
    <source>
        <dbReference type="EMBL" id="MDI9232417.1"/>
    </source>
</evidence>
<dbReference type="CDD" id="cd08253">
    <property type="entry name" value="zeta_crystallin"/>
    <property type="match status" value="1"/>
</dbReference>
<name>A0ABT6X2T0_9BURK</name>
<dbReference type="InterPro" id="IPR013149">
    <property type="entry name" value="ADH-like_C"/>
</dbReference>
<dbReference type="InterPro" id="IPR020843">
    <property type="entry name" value="ER"/>
</dbReference>
<dbReference type="Pfam" id="PF00107">
    <property type="entry name" value="ADH_zinc_N"/>
    <property type="match status" value="1"/>
</dbReference>
<evidence type="ECO:0000259" key="3">
    <source>
        <dbReference type="SMART" id="SM00829"/>
    </source>
</evidence>
<feature type="domain" description="Enoyl reductase (ER)" evidence="3">
    <location>
        <begin position="11"/>
        <end position="323"/>
    </location>
</feature>
<dbReference type="InterPro" id="IPR036291">
    <property type="entry name" value="NAD(P)-bd_dom_sf"/>
</dbReference>
<protein>
    <submittedName>
        <fullName evidence="4">NADPH:quinone reductase</fullName>
    </submittedName>
</protein>
<accession>A0ABT6X2T0</accession>
<dbReference type="RefSeq" id="WP_283222827.1">
    <property type="nucleotide sequence ID" value="NZ_JASGBH010000001.1"/>
</dbReference>
<evidence type="ECO:0000313" key="5">
    <source>
        <dbReference type="Proteomes" id="UP001431902"/>
    </source>
</evidence>